<feature type="transmembrane region" description="Helical" evidence="10">
    <location>
        <begin position="128"/>
        <end position="148"/>
    </location>
</feature>
<keyword evidence="4" id="KW-0813">Transport</keyword>
<dbReference type="InterPro" id="IPR045070">
    <property type="entry name" value="MATE_MepA-like"/>
</dbReference>
<dbReference type="GO" id="GO:0015297">
    <property type="term" value="F:antiporter activity"/>
    <property type="evidence" value="ECO:0007669"/>
    <property type="project" value="InterPro"/>
</dbReference>
<keyword evidence="12" id="KW-1185">Reference proteome</keyword>
<dbReference type="NCBIfam" id="TIGR00797">
    <property type="entry name" value="matE"/>
    <property type="match status" value="1"/>
</dbReference>
<dbReference type="Proteomes" id="UP001286174">
    <property type="component" value="Unassembled WGS sequence"/>
</dbReference>
<evidence type="ECO:0000256" key="6">
    <source>
        <dbReference type="ARBA" id="ARBA00022692"/>
    </source>
</evidence>
<dbReference type="CDD" id="cd13143">
    <property type="entry name" value="MATE_MepA_like"/>
    <property type="match status" value="1"/>
</dbReference>
<keyword evidence="8 10" id="KW-0472">Membrane</keyword>
<feature type="transmembrane region" description="Helical" evidence="10">
    <location>
        <begin position="386"/>
        <end position="409"/>
    </location>
</feature>
<keyword evidence="5" id="KW-1003">Cell membrane</keyword>
<evidence type="ECO:0000256" key="9">
    <source>
        <dbReference type="ARBA" id="ARBA00023251"/>
    </source>
</evidence>
<dbReference type="InterPro" id="IPR051327">
    <property type="entry name" value="MATE_MepA_subfamily"/>
</dbReference>
<accession>A0AB35TZY0</accession>
<feature type="transmembrane region" description="Helical" evidence="10">
    <location>
        <begin position="355"/>
        <end position="377"/>
    </location>
</feature>
<evidence type="ECO:0000313" key="11">
    <source>
        <dbReference type="EMBL" id="MDX8418887.1"/>
    </source>
</evidence>
<dbReference type="GO" id="GO:0042910">
    <property type="term" value="F:xenobiotic transmembrane transporter activity"/>
    <property type="evidence" value="ECO:0007669"/>
    <property type="project" value="InterPro"/>
</dbReference>
<keyword evidence="9" id="KW-0046">Antibiotic resistance</keyword>
<keyword evidence="6 10" id="KW-0812">Transmembrane</keyword>
<evidence type="ECO:0000256" key="1">
    <source>
        <dbReference type="ARBA" id="ARBA00004651"/>
    </source>
</evidence>
<gene>
    <name evidence="11" type="ORF">MOZ60_02120</name>
</gene>
<comment type="caution">
    <text evidence="11">The sequence shown here is derived from an EMBL/GenBank/DDBJ whole genome shotgun (WGS) entry which is preliminary data.</text>
</comment>
<dbReference type="GO" id="GO:0046677">
    <property type="term" value="P:response to antibiotic"/>
    <property type="evidence" value="ECO:0007669"/>
    <property type="project" value="UniProtKB-KW"/>
</dbReference>
<evidence type="ECO:0000256" key="4">
    <source>
        <dbReference type="ARBA" id="ARBA00022448"/>
    </source>
</evidence>
<reference evidence="11 12" key="1">
    <citation type="submission" date="2022-03" db="EMBL/GenBank/DDBJ databases">
        <title>Novel taxa within the pig intestine.</title>
        <authorList>
            <person name="Wylensek D."/>
            <person name="Bishof K."/>
            <person name="Afrizal A."/>
            <person name="Clavel T."/>
        </authorList>
    </citation>
    <scope>NUCLEOTIDE SEQUENCE [LARGE SCALE GENOMIC DNA]</scope>
    <source>
        <strain evidence="11 12">CLA-KB-P133</strain>
    </source>
</reference>
<dbReference type="PIRSF" id="PIRSF006603">
    <property type="entry name" value="DinF"/>
    <property type="match status" value="1"/>
</dbReference>
<dbReference type="PANTHER" id="PTHR43823:SF3">
    <property type="entry name" value="MULTIDRUG EXPORT PROTEIN MEPA"/>
    <property type="match status" value="1"/>
</dbReference>
<dbReference type="GO" id="GO:0005886">
    <property type="term" value="C:plasma membrane"/>
    <property type="evidence" value="ECO:0007669"/>
    <property type="project" value="UniProtKB-SubCell"/>
</dbReference>
<feature type="transmembrane region" description="Helical" evidence="10">
    <location>
        <begin position="95"/>
        <end position="116"/>
    </location>
</feature>
<evidence type="ECO:0000313" key="12">
    <source>
        <dbReference type="Proteomes" id="UP001286174"/>
    </source>
</evidence>
<dbReference type="RefSeq" id="WP_370595471.1">
    <property type="nucleotide sequence ID" value="NZ_JALBUR010000003.1"/>
</dbReference>
<dbReference type="PANTHER" id="PTHR43823">
    <property type="entry name" value="SPORULATION PROTEIN YKVU"/>
    <property type="match status" value="1"/>
</dbReference>
<dbReference type="AlphaFoldDB" id="A0AB35TZY0"/>
<dbReference type="EMBL" id="JALBUR010000003">
    <property type="protein sequence ID" value="MDX8418887.1"/>
    <property type="molecule type" value="Genomic_DNA"/>
</dbReference>
<comment type="subcellular location">
    <subcellularLocation>
        <location evidence="1">Cell membrane</location>
        <topology evidence="1">Multi-pass membrane protein</topology>
    </subcellularLocation>
</comment>
<evidence type="ECO:0000256" key="7">
    <source>
        <dbReference type="ARBA" id="ARBA00022989"/>
    </source>
</evidence>
<protein>
    <recommendedName>
        <fullName evidence="3">Multidrug export protein MepA</fullName>
    </recommendedName>
</protein>
<feature type="transmembrane region" description="Helical" evidence="10">
    <location>
        <begin position="47"/>
        <end position="74"/>
    </location>
</feature>
<feature type="transmembrane region" description="Helical" evidence="10">
    <location>
        <begin position="14"/>
        <end position="35"/>
    </location>
</feature>
<dbReference type="InterPro" id="IPR048279">
    <property type="entry name" value="MdtK-like"/>
</dbReference>
<sequence length="438" mass="47457">MQNEIFTTMPVHKAYFKAALPVVMGMVVSLVYNLVDTWFIAQTQNTSLVAGVSLCAPIFSLMIAFGDIFGLGASTAISRFLGQKEYDKTSKMSSFAIYASIGTGIVTALVLVLLRYPILHLLGAREDTIQYAMSYYIWIAIGAPAIILNIVPNNLLRTEGFAGTAMICTIIGSVCNIILDPIFIFTLHMGAAGAAVATVISNVISDILFLYVIHHRTNYLSLDIHQAKAQKQLVKEMLVIGIPASITNTMQSLAVLLTNRFLLPYGTSQIAGYGIAAKVNMVSVLIMVGFAFGAQPLLGYSYGAKDKTRLNEVIRFDIMVECITAFIFLIVSMIFAPQLIRLFIQQADVVTAGKNILRCMMATTPAIGIVLVCTTLFQAEGRAMPAFVLSISRQGVFLILFLLVLSAIFGYWGVLLAQAAADIATLLIGLAFLKKTTA</sequence>
<dbReference type="Pfam" id="PF01554">
    <property type="entry name" value="MatE"/>
    <property type="match status" value="2"/>
</dbReference>
<feature type="transmembrane region" description="Helical" evidence="10">
    <location>
        <begin position="313"/>
        <end position="335"/>
    </location>
</feature>
<evidence type="ECO:0000256" key="8">
    <source>
        <dbReference type="ARBA" id="ARBA00023136"/>
    </source>
</evidence>
<comment type="similarity">
    <text evidence="2">Belongs to the multi antimicrobial extrusion (MATE) (TC 2.A.66.1) family. MepA subfamily.</text>
</comment>
<evidence type="ECO:0000256" key="10">
    <source>
        <dbReference type="SAM" id="Phobius"/>
    </source>
</evidence>
<dbReference type="InterPro" id="IPR002528">
    <property type="entry name" value="MATE_fam"/>
</dbReference>
<feature type="transmembrane region" description="Helical" evidence="10">
    <location>
        <begin position="160"/>
        <end position="179"/>
    </location>
</feature>
<feature type="transmembrane region" description="Helical" evidence="10">
    <location>
        <begin position="191"/>
        <end position="213"/>
    </location>
</feature>
<name>A0AB35TZY0_9FIRM</name>
<evidence type="ECO:0000256" key="5">
    <source>
        <dbReference type="ARBA" id="ARBA00022475"/>
    </source>
</evidence>
<keyword evidence="7 10" id="KW-1133">Transmembrane helix</keyword>
<evidence type="ECO:0000256" key="3">
    <source>
        <dbReference type="ARBA" id="ARBA00022106"/>
    </source>
</evidence>
<evidence type="ECO:0000256" key="2">
    <source>
        <dbReference type="ARBA" id="ARBA00008417"/>
    </source>
</evidence>
<organism evidence="11 12">
    <name type="scientific">Grylomicrobium aquisgranensis</name>
    <dbReference type="NCBI Taxonomy" id="2926318"/>
    <lineage>
        <taxon>Bacteria</taxon>
        <taxon>Bacillati</taxon>
        <taxon>Bacillota</taxon>
        <taxon>Erysipelotrichia</taxon>
        <taxon>Erysipelotrichales</taxon>
        <taxon>Erysipelotrichaceae</taxon>
        <taxon>Grylomicrobium</taxon>
    </lineage>
</organism>
<proteinExistence type="inferred from homology"/>